<keyword evidence="1" id="KW-0472">Membrane</keyword>
<evidence type="ECO:0000313" key="2">
    <source>
        <dbReference type="EMBL" id="OYO25139.1"/>
    </source>
</evidence>
<evidence type="ECO:0000256" key="1">
    <source>
        <dbReference type="SAM" id="Phobius"/>
    </source>
</evidence>
<evidence type="ECO:0000313" key="3">
    <source>
        <dbReference type="Proteomes" id="UP000216311"/>
    </source>
</evidence>
<evidence type="ECO:0008006" key="4">
    <source>
        <dbReference type="Google" id="ProtNLM"/>
    </source>
</evidence>
<dbReference type="EMBL" id="NMVQ01000001">
    <property type="protein sequence ID" value="OYO25139.1"/>
    <property type="molecule type" value="Genomic_DNA"/>
</dbReference>
<dbReference type="SUPFAM" id="SSF103473">
    <property type="entry name" value="MFS general substrate transporter"/>
    <property type="match status" value="1"/>
</dbReference>
<gene>
    <name evidence="2" type="ORF">CGZ93_01390</name>
</gene>
<proteinExistence type="predicted"/>
<feature type="transmembrane region" description="Helical" evidence="1">
    <location>
        <begin position="59"/>
        <end position="80"/>
    </location>
</feature>
<name>A0A255HBR6_9ACTN</name>
<dbReference type="RefSeq" id="WP_094362346.1">
    <property type="nucleotide sequence ID" value="NZ_NMVQ01000001.1"/>
</dbReference>
<feature type="transmembrane region" description="Helical" evidence="1">
    <location>
        <begin position="87"/>
        <end position="108"/>
    </location>
</feature>
<keyword evidence="1" id="KW-1133">Transmembrane helix</keyword>
<accession>A0A255HBR6</accession>
<dbReference type="Proteomes" id="UP000216311">
    <property type="component" value="Unassembled WGS sequence"/>
</dbReference>
<keyword evidence="1" id="KW-0812">Transmembrane</keyword>
<reference evidence="2 3" key="1">
    <citation type="submission" date="2017-07" db="EMBL/GenBank/DDBJ databases">
        <title>Draft whole genome sequences of clinical Proprionibacteriaceae strains.</title>
        <authorList>
            <person name="Bernier A.-M."/>
            <person name="Bernard K."/>
            <person name="Domingo M.-C."/>
        </authorList>
    </citation>
    <scope>NUCLEOTIDE SEQUENCE [LARGE SCALE GENOMIC DNA]</scope>
    <source>
        <strain evidence="2 3">NML 130396</strain>
    </source>
</reference>
<keyword evidence="3" id="KW-1185">Reference proteome</keyword>
<organism evidence="2 3">
    <name type="scientific">Enemella dayhoffiae</name>
    <dbReference type="NCBI Taxonomy" id="2016507"/>
    <lineage>
        <taxon>Bacteria</taxon>
        <taxon>Bacillati</taxon>
        <taxon>Actinomycetota</taxon>
        <taxon>Actinomycetes</taxon>
        <taxon>Propionibacteriales</taxon>
        <taxon>Propionibacteriaceae</taxon>
        <taxon>Enemella</taxon>
    </lineage>
</organism>
<dbReference type="InterPro" id="IPR036259">
    <property type="entry name" value="MFS_trans_sf"/>
</dbReference>
<comment type="caution">
    <text evidence="2">The sequence shown here is derived from an EMBL/GenBank/DDBJ whole genome shotgun (WGS) entry which is preliminary data.</text>
</comment>
<sequence>MIRERTAAEPMLDLSLAMLPTVRGSAVLQTSVMVPLVGVTFASAQLFQYAWGRSPLRAGVAQLPMILAMLATMPLVDLVIDRLGARWALRVAFGVLAAIVTVMAIAGVRTLPPRLARVKQ</sequence>
<feature type="transmembrane region" description="Helical" evidence="1">
    <location>
        <begin position="26"/>
        <end position="47"/>
    </location>
</feature>
<protein>
    <recommendedName>
        <fullName evidence="4">MFS transporter</fullName>
    </recommendedName>
</protein>
<dbReference type="AlphaFoldDB" id="A0A255HBR6"/>